<protein>
    <submittedName>
        <fullName evidence="1">Uncharacterized protein</fullName>
    </submittedName>
</protein>
<accession>A0A0A9E4N1</accession>
<name>A0A0A9E4N1_ARUDO</name>
<dbReference type="EMBL" id="GBRH01203917">
    <property type="protein sequence ID" value="JAD93978.1"/>
    <property type="molecule type" value="Transcribed_RNA"/>
</dbReference>
<organism evidence="1">
    <name type="scientific">Arundo donax</name>
    <name type="common">Giant reed</name>
    <name type="synonym">Donax arundinaceus</name>
    <dbReference type="NCBI Taxonomy" id="35708"/>
    <lineage>
        <taxon>Eukaryota</taxon>
        <taxon>Viridiplantae</taxon>
        <taxon>Streptophyta</taxon>
        <taxon>Embryophyta</taxon>
        <taxon>Tracheophyta</taxon>
        <taxon>Spermatophyta</taxon>
        <taxon>Magnoliopsida</taxon>
        <taxon>Liliopsida</taxon>
        <taxon>Poales</taxon>
        <taxon>Poaceae</taxon>
        <taxon>PACMAD clade</taxon>
        <taxon>Arundinoideae</taxon>
        <taxon>Arundineae</taxon>
        <taxon>Arundo</taxon>
    </lineage>
</organism>
<proteinExistence type="predicted"/>
<reference evidence="1" key="1">
    <citation type="submission" date="2014-09" db="EMBL/GenBank/DDBJ databases">
        <authorList>
            <person name="Magalhaes I.L.F."/>
            <person name="Oliveira U."/>
            <person name="Santos F.R."/>
            <person name="Vidigal T.H.D.A."/>
            <person name="Brescovit A.D."/>
            <person name="Santos A.J."/>
        </authorList>
    </citation>
    <scope>NUCLEOTIDE SEQUENCE</scope>
    <source>
        <tissue evidence="1">Shoot tissue taken approximately 20 cm above the soil surface</tissue>
    </source>
</reference>
<evidence type="ECO:0000313" key="1">
    <source>
        <dbReference type="EMBL" id="JAD93978.1"/>
    </source>
</evidence>
<reference evidence="1" key="2">
    <citation type="journal article" date="2015" name="Data Brief">
        <title>Shoot transcriptome of the giant reed, Arundo donax.</title>
        <authorList>
            <person name="Barrero R.A."/>
            <person name="Guerrero F.D."/>
            <person name="Moolhuijzen P."/>
            <person name="Goolsby J.A."/>
            <person name="Tidwell J."/>
            <person name="Bellgard S.E."/>
            <person name="Bellgard M.I."/>
        </authorList>
    </citation>
    <scope>NUCLEOTIDE SEQUENCE</scope>
    <source>
        <tissue evidence="1">Shoot tissue taken approximately 20 cm above the soil surface</tissue>
    </source>
</reference>
<sequence>MLGQWNILRCPSSPPMANLEPSVLKARHFCGPTDSRGGASLGTI</sequence>
<dbReference type="AlphaFoldDB" id="A0A0A9E4N1"/>